<evidence type="ECO:0000256" key="2">
    <source>
        <dbReference type="ARBA" id="ARBA00023242"/>
    </source>
</evidence>
<keyword evidence="2" id="KW-0539">Nucleus</keyword>
<dbReference type="EMBL" id="BTSX01000004">
    <property type="protein sequence ID" value="GMS95280.1"/>
    <property type="molecule type" value="Genomic_DNA"/>
</dbReference>
<feature type="compositionally biased region" description="Basic and acidic residues" evidence="3">
    <location>
        <begin position="163"/>
        <end position="172"/>
    </location>
</feature>
<proteinExistence type="predicted"/>
<evidence type="ECO:0000256" key="1">
    <source>
        <dbReference type="ARBA" id="ARBA00004123"/>
    </source>
</evidence>
<dbReference type="InterPro" id="IPR051219">
    <property type="entry name" value="Heterochromatin_chromo-domain"/>
</dbReference>
<feature type="compositionally biased region" description="Basic and acidic residues" evidence="3">
    <location>
        <begin position="77"/>
        <end position="136"/>
    </location>
</feature>
<evidence type="ECO:0000313" key="6">
    <source>
        <dbReference type="Proteomes" id="UP001432027"/>
    </source>
</evidence>
<feature type="compositionally biased region" description="Basic residues" evidence="3">
    <location>
        <begin position="252"/>
        <end position="264"/>
    </location>
</feature>
<comment type="caution">
    <text evidence="5">The sequence shown here is derived from an EMBL/GenBank/DDBJ whole genome shotgun (WGS) entry which is preliminary data.</text>
</comment>
<gene>
    <name evidence="5" type="ORF">PENTCL1PPCAC_17455</name>
</gene>
<feature type="domain" description="Chromo" evidence="4">
    <location>
        <begin position="17"/>
        <end position="87"/>
    </location>
</feature>
<feature type="region of interest" description="Disordered" evidence="3">
    <location>
        <begin position="299"/>
        <end position="353"/>
    </location>
</feature>
<dbReference type="InterPro" id="IPR016197">
    <property type="entry name" value="Chromo-like_dom_sf"/>
</dbReference>
<dbReference type="CDD" id="cd00024">
    <property type="entry name" value="CD_CSD"/>
    <property type="match status" value="1"/>
</dbReference>
<feature type="region of interest" description="Disordered" evidence="3">
    <location>
        <begin position="77"/>
        <end position="212"/>
    </location>
</feature>
<dbReference type="Gene3D" id="2.40.50.40">
    <property type="match status" value="1"/>
</dbReference>
<evidence type="ECO:0000313" key="5">
    <source>
        <dbReference type="EMBL" id="GMS95280.1"/>
    </source>
</evidence>
<comment type="subcellular location">
    <subcellularLocation>
        <location evidence="1">Nucleus</location>
    </subcellularLocation>
</comment>
<evidence type="ECO:0000259" key="4">
    <source>
        <dbReference type="PROSITE" id="PS50013"/>
    </source>
</evidence>
<dbReference type="InterPro" id="IPR000953">
    <property type="entry name" value="Chromo/chromo_shadow_dom"/>
</dbReference>
<feature type="compositionally biased region" description="Polar residues" evidence="3">
    <location>
        <begin position="301"/>
        <end position="318"/>
    </location>
</feature>
<keyword evidence="6" id="KW-1185">Reference proteome</keyword>
<accession>A0AAV5TLX6</accession>
<name>A0AAV5TLX6_9BILA</name>
<sequence>MSSPSNENSSGDENTEYEVQAILDDKWKDGRQEFYVKWKDHLDKDDNIKDQWSLDEHDQWLPELHMNCPEILRDYKERKAKKESDRKKEKEERRAKQEEEKRKAKEERKAKEREELANNKHRSTPSDKTNKRERTSRGSSRKTKQKKIAVSDEDEDEDGSSQDGRKEKKMVDGRNGSLDDQPFSSSSLHSRNPPISSSSTAPQIHSMSNLTIKSEVGDQFEFEEEAPVPRSHMDSLTQLQKLRKENKEKGVKKVPAKSVKRKEKPRVCTPIVEDEQLKEELKTPLFQSRQVKRELLDEMYMSSSEEPSDQFDISQQAEQNDKKELVERRSEDGVVEEERENAMNGNEMKEEEEMKETREIREENDQNGDVEIGEVIYEKIEQETEERVTVEGEEGEGERFLVDPDIDENHGYLQGLRGNIVSHDLLLFENNEKATYFKVIFLTLNKSFWIRYDIVRQYDLAGYRMYLKECIQRDEAAKKAEDARRYRELHGI</sequence>
<feature type="compositionally biased region" description="Polar residues" evidence="3">
    <location>
        <begin position="182"/>
        <end position="212"/>
    </location>
</feature>
<feature type="region of interest" description="Disordered" evidence="3">
    <location>
        <begin position="241"/>
        <end position="266"/>
    </location>
</feature>
<feature type="compositionally biased region" description="Basic and acidic residues" evidence="3">
    <location>
        <begin position="319"/>
        <end position="332"/>
    </location>
</feature>
<feature type="compositionally biased region" description="Acidic residues" evidence="3">
    <location>
        <begin position="151"/>
        <end position="160"/>
    </location>
</feature>
<evidence type="ECO:0000256" key="3">
    <source>
        <dbReference type="SAM" id="MobiDB-lite"/>
    </source>
</evidence>
<dbReference type="SUPFAM" id="SSF54160">
    <property type="entry name" value="Chromo domain-like"/>
    <property type="match status" value="1"/>
</dbReference>
<dbReference type="AlphaFoldDB" id="A0AAV5TLX6"/>
<dbReference type="PANTHER" id="PTHR22812">
    <property type="entry name" value="CHROMOBOX PROTEIN"/>
    <property type="match status" value="1"/>
</dbReference>
<reference evidence="5" key="1">
    <citation type="submission" date="2023-10" db="EMBL/GenBank/DDBJ databases">
        <title>Genome assembly of Pristionchus species.</title>
        <authorList>
            <person name="Yoshida K."/>
            <person name="Sommer R.J."/>
        </authorList>
    </citation>
    <scope>NUCLEOTIDE SEQUENCE</scope>
    <source>
        <strain evidence="5">RS0144</strain>
    </source>
</reference>
<dbReference type="GO" id="GO:0005634">
    <property type="term" value="C:nucleus"/>
    <property type="evidence" value="ECO:0007669"/>
    <property type="project" value="UniProtKB-SubCell"/>
</dbReference>
<feature type="compositionally biased region" description="Basic and acidic residues" evidence="3">
    <location>
        <begin position="242"/>
        <end position="251"/>
    </location>
</feature>
<organism evidence="5 6">
    <name type="scientific">Pristionchus entomophagus</name>
    <dbReference type="NCBI Taxonomy" id="358040"/>
    <lineage>
        <taxon>Eukaryota</taxon>
        <taxon>Metazoa</taxon>
        <taxon>Ecdysozoa</taxon>
        <taxon>Nematoda</taxon>
        <taxon>Chromadorea</taxon>
        <taxon>Rhabditida</taxon>
        <taxon>Rhabditina</taxon>
        <taxon>Diplogasteromorpha</taxon>
        <taxon>Diplogasteroidea</taxon>
        <taxon>Neodiplogasteridae</taxon>
        <taxon>Pristionchus</taxon>
    </lineage>
</organism>
<protein>
    <recommendedName>
        <fullName evidence="4">Chromo domain-containing protein</fullName>
    </recommendedName>
</protein>
<dbReference type="Proteomes" id="UP001432027">
    <property type="component" value="Unassembled WGS sequence"/>
</dbReference>
<dbReference type="PROSITE" id="PS50013">
    <property type="entry name" value="CHROMO_2"/>
    <property type="match status" value="1"/>
</dbReference>